<dbReference type="AlphaFoldDB" id="A0A0L7QXZ7"/>
<accession>A0A0L7QXZ7</accession>
<evidence type="ECO:0000313" key="2">
    <source>
        <dbReference type="Proteomes" id="UP000053825"/>
    </source>
</evidence>
<sequence length="115" mass="13363">MLLIAKWMDRRQNDSLTRKLDQVHSSRLFGETTRPSSITCSESKDARVTSSMFIFPWRDRERVCVRFLFFLANQRDTVEENDDDDDHDHDNGNSDDLASALRSIAATIHDQTDRT</sequence>
<proteinExistence type="predicted"/>
<dbReference type="EMBL" id="KQ414699">
    <property type="protein sequence ID" value="KOC63426.1"/>
    <property type="molecule type" value="Genomic_DNA"/>
</dbReference>
<protein>
    <submittedName>
        <fullName evidence="1">Uncharacterized protein</fullName>
    </submittedName>
</protein>
<dbReference type="Proteomes" id="UP000053825">
    <property type="component" value="Unassembled WGS sequence"/>
</dbReference>
<organism evidence="1 2">
    <name type="scientific">Habropoda laboriosa</name>
    <dbReference type="NCBI Taxonomy" id="597456"/>
    <lineage>
        <taxon>Eukaryota</taxon>
        <taxon>Metazoa</taxon>
        <taxon>Ecdysozoa</taxon>
        <taxon>Arthropoda</taxon>
        <taxon>Hexapoda</taxon>
        <taxon>Insecta</taxon>
        <taxon>Pterygota</taxon>
        <taxon>Neoptera</taxon>
        <taxon>Endopterygota</taxon>
        <taxon>Hymenoptera</taxon>
        <taxon>Apocrita</taxon>
        <taxon>Aculeata</taxon>
        <taxon>Apoidea</taxon>
        <taxon>Anthophila</taxon>
        <taxon>Apidae</taxon>
        <taxon>Habropoda</taxon>
    </lineage>
</organism>
<evidence type="ECO:0000313" key="1">
    <source>
        <dbReference type="EMBL" id="KOC63426.1"/>
    </source>
</evidence>
<keyword evidence="2" id="KW-1185">Reference proteome</keyword>
<name>A0A0L7QXZ7_9HYME</name>
<gene>
    <name evidence="1" type="ORF">WH47_01916</name>
</gene>
<reference evidence="1 2" key="1">
    <citation type="submission" date="2015-07" db="EMBL/GenBank/DDBJ databases">
        <title>The genome of Habropoda laboriosa.</title>
        <authorList>
            <person name="Pan H."/>
            <person name="Kapheim K."/>
        </authorList>
    </citation>
    <scope>NUCLEOTIDE SEQUENCE [LARGE SCALE GENOMIC DNA]</scope>
    <source>
        <strain evidence="1">0110345459</strain>
    </source>
</reference>